<sequence>MGIIGGELLSVNGFLAQVPYQSDIVTLADGGFVLAWSGTAISGTADVTLRVFNADGSLRSLVDVPANGDLAGQQAMPRLTSLAGGGFAVVWAGQTAGDEAGIAFRIFDANGTPQSATDTLVNVDTDGIQSAPQMTSLADGGLVVAWQTSASSDMPSGLSLRVFDKEGKARSGDQDVRLDVASVGTFSMAALAGGGFVVVHDGAASEDGGVPRVRMRIFDSSGSVKKDAIVPIFAGDGASQARPVVTALADGGFVVAWDGQRNGDSAGISLQVYDPDGTASASTDFSVNEHSGGDQLSPLVAALKDGGFVVLWSGETAQDGAGLAMQVYNADGKTRMAGDIPVNVGTAGVQVDPFVVALAGGGFAVAWTTQGDDGYSVSLRVFNATGTARMSIDEPVAKASALVQGAPKIAALDDGGLALSWQASEDDGVHLYEKVYRAVNDAPTGESKTLHVKEDSPYVFKAEDFGFRDANGDLLKAVHISSVPVNGALTLGGRPVVPGQMISASDIEAGKLAWKATANLNGIALGALTFNVVDTGGTDFDGRDTDPITRKLTLDVAPVNDNPNARALSASTYENAVYKVEVKDAAADVDRDELSMIKARIVSGFGSVMIDAKKMLIYNPTVGPNQNIGDGESRKVVISYTVSDGKGGTSTATITLTVMGISPDLFSGTSGNDKLTGSIHGDLMYGKGGNDTLIGGKGNDLIDGGSGIDTLKGESGDETYMVDDTRDMVVEAANAGTDTVQASCSYTLGANIEKLVLLGSGKYGGTGNSLANAVTGNAAANTLKGLGGNDLLLGGGGNDRLEGGDGNDTLDGGAGSDRLYGGAGNDLYVVSAGDIVVELRGAGTDTVQAACSYALTDNVERLLLTGLGNHAGTGNALSNRITGSAGANLVKGMDGNDLLDGGSGSDRLYGNNGNDTLEGGAGADRLSGGAGRDVFVFRKVSETTVASGGRDTVLDFSRSDGDLIDLRGIDARVATSADNAFLFIGKSGFGKHAGELRYQKSGSDTLLSGDVDGDGKADFSILFSGIHTFGKADFLL</sequence>
<evidence type="ECO:0000256" key="2">
    <source>
        <dbReference type="ARBA" id="ARBA00022525"/>
    </source>
</evidence>
<dbReference type="PANTHER" id="PTHR38340:SF1">
    <property type="entry name" value="S-LAYER PROTEIN"/>
    <property type="match status" value="1"/>
</dbReference>
<accession>A0A285UCU9</accession>
<dbReference type="GO" id="GO:0005509">
    <property type="term" value="F:calcium ion binding"/>
    <property type="evidence" value="ECO:0007669"/>
    <property type="project" value="InterPro"/>
</dbReference>
<evidence type="ECO:0000256" key="1">
    <source>
        <dbReference type="ARBA" id="ARBA00004613"/>
    </source>
</evidence>
<dbReference type="Gene3D" id="2.150.10.10">
    <property type="entry name" value="Serralysin-like metalloprotease, C-terminal"/>
    <property type="match status" value="3"/>
</dbReference>
<dbReference type="Proteomes" id="UP000219167">
    <property type="component" value="Unassembled WGS sequence"/>
</dbReference>
<dbReference type="Pfam" id="PF17963">
    <property type="entry name" value="Big_9"/>
    <property type="match status" value="1"/>
</dbReference>
<dbReference type="EMBL" id="OBQD01000006">
    <property type="protein sequence ID" value="SOC39710.1"/>
    <property type="molecule type" value="Genomic_DNA"/>
</dbReference>
<dbReference type="PRINTS" id="PR00313">
    <property type="entry name" value="CABNDNGRPT"/>
</dbReference>
<dbReference type="PANTHER" id="PTHR38340">
    <property type="entry name" value="S-LAYER PROTEIN"/>
    <property type="match status" value="1"/>
</dbReference>
<comment type="subcellular location">
    <subcellularLocation>
        <location evidence="1">Secreted</location>
    </subcellularLocation>
</comment>
<dbReference type="GO" id="GO:0005576">
    <property type="term" value="C:extracellular region"/>
    <property type="evidence" value="ECO:0007669"/>
    <property type="project" value="UniProtKB-SubCell"/>
</dbReference>
<evidence type="ECO:0000313" key="4">
    <source>
        <dbReference type="Proteomes" id="UP000219167"/>
    </source>
</evidence>
<dbReference type="InterPro" id="IPR001343">
    <property type="entry name" value="Hemolysn_Ca-bd"/>
</dbReference>
<keyword evidence="4" id="KW-1185">Reference proteome</keyword>
<keyword evidence="2" id="KW-0964">Secreted</keyword>
<dbReference type="InterPro" id="IPR011049">
    <property type="entry name" value="Serralysin-like_metalloprot_C"/>
</dbReference>
<dbReference type="PROSITE" id="PS00330">
    <property type="entry name" value="HEMOLYSIN_CALCIUM"/>
    <property type="match status" value="6"/>
</dbReference>
<dbReference type="InterPro" id="IPR050557">
    <property type="entry name" value="RTX_toxin/Mannuronan_C5-epim"/>
</dbReference>
<dbReference type="RefSeq" id="WP_102026004.1">
    <property type="nucleotide sequence ID" value="NZ_OBQD01000006.1"/>
</dbReference>
<protein>
    <submittedName>
        <fullName evidence="3">Hemolysin type calcium-binding protein</fullName>
    </submittedName>
</protein>
<reference evidence="3 4" key="1">
    <citation type="submission" date="2017-08" db="EMBL/GenBank/DDBJ databases">
        <authorList>
            <person name="de Groot N.N."/>
        </authorList>
    </citation>
    <scope>NUCLEOTIDE SEQUENCE [LARGE SCALE GENOMIC DNA]</scope>
    <source>
        <strain evidence="3 4">JC85</strain>
    </source>
</reference>
<gene>
    <name evidence="3" type="ORF">SAMN05892877_106154</name>
</gene>
<dbReference type="SUPFAM" id="SSF51120">
    <property type="entry name" value="beta-Roll"/>
    <property type="match status" value="3"/>
</dbReference>
<dbReference type="AlphaFoldDB" id="A0A285UCU9"/>
<evidence type="ECO:0000313" key="3">
    <source>
        <dbReference type="EMBL" id="SOC39710.1"/>
    </source>
</evidence>
<proteinExistence type="predicted"/>
<dbReference type="InterPro" id="IPR018511">
    <property type="entry name" value="Hemolysin-typ_Ca-bd_CS"/>
</dbReference>
<dbReference type="Pfam" id="PF00353">
    <property type="entry name" value="HemolysinCabind"/>
    <property type="match status" value="3"/>
</dbReference>
<name>A0A285UCU9_9HYPH</name>
<organism evidence="3 4">
    <name type="scientific">Rhizobium subbaraonis</name>
    <dbReference type="NCBI Taxonomy" id="908946"/>
    <lineage>
        <taxon>Bacteria</taxon>
        <taxon>Pseudomonadati</taxon>
        <taxon>Pseudomonadota</taxon>
        <taxon>Alphaproteobacteria</taxon>
        <taxon>Hyphomicrobiales</taxon>
        <taxon>Rhizobiaceae</taxon>
        <taxon>Rhizobium/Agrobacterium group</taxon>
        <taxon>Rhizobium</taxon>
    </lineage>
</organism>